<dbReference type="OMA" id="HEHEKNG"/>
<feature type="compositionally biased region" description="Basic and acidic residues" evidence="14">
    <location>
        <begin position="73"/>
        <end position="95"/>
    </location>
</feature>
<evidence type="ECO:0000256" key="5">
    <source>
        <dbReference type="ARBA" id="ARBA00022553"/>
    </source>
</evidence>
<keyword evidence="4" id="KW-0723">Serine/threonine-protein kinase</keyword>
<evidence type="ECO:0000256" key="3">
    <source>
        <dbReference type="ARBA" id="ARBA00012425"/>
    </source>
</evidence>
<name>A0A226DG47_FOLCA</name>
<dbReference type="InterPro" id="IPR045267">
    <property type="entry name" value="CDK11/PITSLRE_STKc"/>
</dbReference>
<dbReference type="Gene3D" id="3.30.200.20">
    <property type="entry name" value="Phosphorylase Kinase, domain 1"/>
    <property type="match status" value="1"/>
</dbReference>
<feature type="domain" description="Protein kinase" evidence="15">
    <location>
        <begin position="412"/>
        <end position="699"/>
    </location>
</feature>
<keyword evidence="5" id="KW-0597">Phosphoprotein</keyword>
<feature type="compositionally biased region" description="Basic residues" evidence="14">
    <location>
        <begin position="19"/>
        <end position="38"/>
    </location>
</feature>
<reference evidence="16 17" key="1">
    <citation type="submission" date="2015-12" db="EMBL/GenBank/DDBJ databases">
        <title>The genome of Folsomia candida.</title>
        <authorList>
            <person name="Faddeeva A."/>
            <person name="Derks M.F."/>
            <person name="Anvar Y."/>
            <person name="Smit S."/>
            <person name="Van Straalen N."/>
            <person name="Roelofs D."/>
        </authorList>
    </citation>
    <scope>NUCLEOTIDE SEQUENCE [LARGE SCALE GENOMIC DNA]</scope>
    <source>
        <strain evidence="16 17">VU population</strain>
        <tissue evidence="16">Whole body</tissue>
    </source>
</reference>
<keyword evidence="7" id="KW-0547">Nucleotide-binding</keyword>
<evidence type="ECO:0000256" key="11">
    <source>
        <dbReference type="ARBA" id="ARBA00047811"/>
    </source>
</evidence>
<dbReference type="FunFam" id="1.10.510.10:FF:000124">
    <property type="entry name" value="cyclin-dependent kinase 11B isoform X1"/>
    <property type="match status" value="1"/>
</dbReference>
<sequence>MSASEDEVMDDGLHIKPPQPHHRHKDRKRDRGHRHSQKSSRNNKDVPLTQGTMGVVSGGSGERRQHERRHHHRDEDQRPRHREVERIERKERERGPSSSSSSKQGHHRSSSSRKRGDEDKSAGSSRDVVLFEVKKERRNIELENERALREIERRREKEKGQPDPFDGEISGRHRREKRSHRDRDREQRGGERERARRQALPTTPPEEHVEEEIVEAVDPRIQLEVQDIEDSSGSDLEEGERSGSAHSREDQEPEEEEEEDGHGDASDKSDVSSASDNETEEKPEHDEEQANKAASDVSSSGSSRKSHSEKSDASSSSSSSSESDSDDEGGNETKDNGEQDGPSKPSKVPRKDSPTPFGGQGNNDPTSSKQQMSDDSREVPSVVITVDENEEEDDLLPPYYPAIQGCRRVEEFQLLNRIEEGTYGVVYRAKEKRTDEVVALKRLKMEKEKDGFPITSLREINTLLKAQHENIVTVREIVVGSNTDKIFLVMDYVEHDLKALMETLKLKGQVFLPEEVKCLMIQLLRAVAHLHDNWILHRDLKTSNLLLSHKGILKVGDFGLAREYGSPLKAYTPIVVTLWYRAPELLLGTKEYSTPIDVWSVGCIFGELLKMEPMFPGKMESNQLNLIFQSLGTPNDRIWPGYSQFPIVQKMTFADYPVNKLKTRFGHLTDQGIDLMNKFLTFNPAKRITAEDALDHAFFKEMPVAIDPSMFPTWPAKSELGHRKAAASPKPPSGGHQFKGMKDDEDTAGFFLGGGDARRQPTGAGFSLKF</sequence>
<dbReference type="GO" id="GO:0007346">
    <property type="term" value="P:regulation of mitotic cell cycle"/>
    <property type="evidence" value="ECO:0007669"/>
    <property type="project" value="TreeGrafter"/>
</dbReference>
<dbReference type="OrthoDB" id="647at2759"/>
<feature type="compositionally biased region" description="Basic and acidic residues" evidence="14">
    <location>
        <begin position="179"/>
        <end position="196"/>
    </location>
</feature>
<evidence type="ECO:0000256" key="13">
    <source>
        <dbReference type="ARBA" id="ARBA00079859"/>
    </source>
</evidence>
<dbReference type="GO" id="GO:0004693">
    <property type="term" value="F:cyclin-dependent protein serine/threonine kinase activity"/>
    <property type="evidence" value="ECO:0007669"/>
    <property type="project" value="UniProtKB-EC"/>
</dbReference>
<accession>A0A226DG47</accession>
<keyword evidence="17" id="KW-1185">Reference proteome</keyword>
<dbReference type="FunFam" id="3.30.200.20:FF:000054">
    <property type="entry name" value="Cyclin-dependent kinase 11B"/>
    <property type="match status" value="1"/>
</dbReference>
<feature type="compositionally biased region" description="Basic residues" evidence="14">
    <location>
        <begin position="104"/>
        <end position="113"/>
    </location>
</feature>
<feature type="compositionally biased region" description="Low complexity" evidence="14">
    <location>
        <begin position="292"/>
        <end position="303"/>
    </location>
</feature>
<dbReference type="CDD" id="cd07843">
    <property type="entry name" value="STKc_CDC2L1"/>
    <property type="match status" value="1"/>
</dbReference>
<feature type="compositionally biased region" description="Acidic residues" evidence="14">
    <location>
        <begin position="226"/>
        <end position="238"/>
    </location>
</feature>
<feature type="compositionally biased region" description="Polar residues" evidence="14">
    <location>
        <begin position="362"/>
        <end position="371"/>
    </location>
</feature>
<feature type="compositionally biased region" description="Basic and acidic residues" evidence="14">
    <location>
        <begin position="280"/>
        <end position="290"/>
    </location>
</feature>
<feature type="compositionally biased region" description="Low complexity" evidence="14">
    <location>
        <begin position="313"/>
        <end position="322"/>
    </location>
</feature>
<organism evidence="16 17">
    <name type="scientific">Folsomia candida</name>
    <name type="common">Springtail</name>
    <dbReference type="NCBI Taxonomy" id="158441"/>
    <lineage>
        <taxon>Eukaryota</taxon>
        <taxon>Metazoa</taxon>
        <taxon>Ecdysozoa</taxon>
        <taxon>Arthropoda</taxon>
        <taxon>Hexapoda</taxon>
        <taxon>Collembola</taxon>
        <taxon>Entomobryomorpha</taxon>
        <taxon>Isotomoidea</taxon>
        <taxon>Isotomidae</taxon>
        <taxon>Proisotominae</taxon>
        <taxon>Folsomia</taxon>
    </lineage>
</organism>
<comment type="cofactor">
    <cofactor evidence="1">
        <name>Mg(2+)</name>
        <dbReference type="ChEBI" id="CHEBI:18420"/>
    </cofactor>
</comment>
<dbReference type="PANTHER" id="PTHR24056">
    <property type="entry name" value="CELL DIVISION PROTEIN KINASE"/>
    <property type="match status" value="1"/>
</dbReference>
<feature type="compositionally biased region" description="Acidic residues" evidence="14">
    <location>
        <begin position="1"/>
        <end position="10"/>
    </location>
</feature>
<evidence type="ECO:0000256" key="7">
    <source>
        <dbReference type="ARBA" id="ARBA00022741"/>
    </source>
</evidence>
<dbReference type="InterPro" id="IPR050108">
    <property type="entry name" value="CDK"/>
</dbReference>
<dbReference type="EC" id="2.7.11.22" evidence="3"/>
<feature type="compositionally biased region" description="Basic and acidic residues" evidence="14">
    <location>
        <begin position="132"/>
        <end position="161"/>
    </location>
</feature>
<feature type="compositionally biased region" description="Basic and acidic residues" evidence="14">
    <location>
        <begin position="239"/>
        <end position="250"/>
    </location>
</feature>
<dbReference type="InterPro" id="IPR008271">
    <property type="entry name" value="Ser/Thr_kinase_AS"/>
</dbReference>
<comment type="catalytic activity">
    <reaction evidence="12">
        <text>L-seryl-[protein] + ATP = O-phospho-L-seryl-[protein] + ADP + H(+)</text>
        <dbReference type="Rhea" id="RHEA:17989"/>
        <dbReference type="Rhea" id="RHEA-COMP:9863"/>
        <dbReference type="Rhea" id="RHEA-COMP:11604"/>
        <dbReference type="ChEBI" id="CHEBI:15378"/>
        <dbReference type="ChEBI" id="CHEBI:29999"/>
        <dbReference type="ChEBI" id="CHEBI:30616"/>
        <dbReference type="ChEBI" id="CHEBI:83421"/>
        <dbReference type="ChEBI" id="CHEBI:456216"/>
        <dbReference type="EC" id="2.7.11.22"/>
    </reaction>
</comment>
<evidence type="ECO:0000256" key="12">
    <source>
        <dbReference type="ARBA" id="ARBA00048367"/>
    </source>
</evidence>
<protein>
    <recommendedName>
        <fullName evidence="3">cyclin-dependent kinase</fullName>
        <ecNumber evidence="3">2.7.11.22</ecNumber>
    </recommendedName>
    <alternativeName>
        <fullName evidence="13">Galactosyltransferase-associated protein kinase p58/GTA</fullName>
    </alternativeName>
</protein>
<dbReference type="GO" id="GO:0005634">
    <property type="term" value="C:nucleus"/>
    <property type="evidence" value="ECO:0007669"/>
    <property type="project" value="TreeGrafter"/>
</dbReference>
<keyword evidence="6" id="KW-0808">Transferase</keyword>
<dbReference type="GO" id="GO:0005524">
    <property type="term" value="F:ATP binding"/>
    <property type="evidence" value="ECO:0007669"/>
    <property type="project" value="UniProtKB-KW"/>
</dbReference>
<evidence type="ECO:0000256" key="4">
    <source>
        <dbReference type="ARBA" id="ARBA00022527"/>
    </source>
</evidence>
<dbReference type="SUPFAM" id="SSF56112">
    <property type="entry name" value="Protein kinase-like (PK-like)"/>
    <property type="match status" value="1"/>
</dbReference>
<dbReference type="PANTHER" id="PTHR24056:SF107">
    <property type="entry name" value="CYCLIN-DEPENDENT KINASE 11A-RELATED"/>
    <property type="match status" value="1"/>
</dbReference>
<proteinExistence type="inferred from homology"/>
<comment type="similarity">
    <text evidence="2">Belongs to the protein kinase superfamily. CMGC Ser/Thr protein kinase family. CDC2/CDKX subfamily.</text>
</comment>
<evidence type="ECO:0000256" key="8">
    <source>
        <dbReference type="ARBA" id="ARBA00022777"/>
    </source>
</evidence>
<feature type="region of interest" description="Disordered" evidence="14">
    <location>
        <begin position="1"/>
        <end position="379"/>
    </location>
</feature>
<keyword evidence="10" id="KW-0131">Cell cycle</keyword>
<dbReference type="InterPro" id="IPR011009">
    <property type="entry name" value="Kinase-like_dom_sf"/>
</dbReference>
<dbReference type="AlphaFoldDB" id="A0A226DG47"/>
<evidence type="ECO:0000256" key="6">
    <source>
        <dbReference type="ARBA" id="ARBA00022679"/>
    </source>
</evidence>
<keyword evidence="9" id="KW-0067">ATP-binding</keyword>
<dbReference type="STRING" id="158441.A0A226DG47"/>
<dbReference type="EMBL" id="LNIX01000021">
    <property type="protein sequence ID" value="OXA43657.1"/>
    <property type="molecule type" value="Genomic_DNA"/>
</dbReference>
<dbReference type="PROSITE" id="PS50011">
    <property type="entry name" value="PROTEIN_KINASE_DOM"/>
    <property type="match status" value="1"/>
</dbReference>
<dbReference type="InterPro" id="IPR000719">
    <property type="entry name" value="Prot_kinase_dom"/>
</dbReference>
<dbReference type="Gene3D" id="1.10.510.10">
    <property type="entry name" value="Transferase(Phosphotransferase) domain 1"/>
    <property type="match status" value="1"/>
</dbReference>
<evidence type="ECO:0000313" key="17">
    <source>
        <dbReference type="Proteomes" id="UP000198287"/>
    </source>
</evidence>
<feature type="compositionally biased region" description="Acidic residues" evidence="14">
    <location>
        <begin position="251"/>
        <end position="261"/>
    </location>
</feature>
<dbReference type="Proteomes" id="UP000198287">
    <property type="component" value="Unassembled WGS sequence"/>
</dbReference>
<comment type="catalytic activity">
    <reaction evidence="11">
        <text>L-threonyl-[protein] + ATP = O-phospho-L-threonyl-[protein] + ADP + H(+)</text>
        <dbReference type="Rhea" id="RHEA:46608"/>
        <dbReference type="Rhea" id="RHEA-COMP:11060"/>
        <dbReference type="Rhea" id="RHEA-COMP:11605"/>
        <dbReference type="ChEBI" id="CHEBI:15378"/>
        <dbReference type="ChEBI" id="CHEBI:30013"/>
        <dbReference type="ChEBI" id="CHEBI:30616"/>
        <dbReference type="ChEBI" id="CHEBI:61977"/>
        <dbReference type="ChEBI" id="CHEBI:456216"/>
        <dbReference type="EC" id="2.7.11.22"/>
    </reaction>
</comment>
<gene>
    <name evidence="16" type="ORF">Fcan01_21670</name>
</gene>
<feature type="region of interest" description="Disordered" evidence="14">
    <location>
        <begin position="718"/>
        <end position="770"/>
    </location>
</feature>
<evidence type="ECO:0000256" key="2">
    <source>
        <dbReference type="ARBA" id="ARBA00006485"/>
    </source>
</evidence>
<comment type="caution">
    <text evidence="16">The sequence shown here is derived from an EMBL/GenBank/DDBJ whole genome shotgun (WGS) entry which is preliminary data.</text>
</comment>
<dbReference type="Pfam" id="PF00069">
    <property type="entry name" value="Pkinase"/>
    <property type="match status" value="1"/>
</dbReference>
<evidence type="ECO:0000256" key="9">
    <source>
        <dbReference type="ARBA" id="ARBA00022840"/>
    </source>
</evidence>
<evidence type="ECO:0000259" key="15">
    <source>
        <dbReference type="PROSITE" id="PS50011"/>
    </source>
</evidence>
<keyword evidence="8 16" id="KW-0418">Kinase</keyword>
<evidence type="ECO:0000256" key="14">
    <source>
        <dbReference type="SAM" id="MobiDB-lite"/>
    </source>
</evidence>
<evidence type="ECO:0000313" key="16">
    <source>
        <dbReference type="EMBL" id="OXA43657.1"/>
    </source>
</evidence>
<dbReference type="PROSITE" id="PS00108">
    <property type="entry name" value="PROTEIN_KINASE_ST"/>
    <property type="match status" value="1"/>
</dbReference>
<dbReference type="SMART" id="SM00220">
    <property type="entry name" value="S_TKc"/>
    <property type="match status" value="1"/>
</dbReference>
<evidence type="ECO:0000256" key="1">
    <source>
        <dbReference type="ARBA" id="ARBA00001946"/>
    </source>
</evidence>
<evidence type="ECO:0000256" key="10">
    <source>
        <dbReference type="ARBA" id="ARBA00023306"/>
    </source>
</evidence>